<dbReference type="OrthoDB" id="2560628at2759"/>
<comment type="caution">
    <text evidence="3">The sequence shown here is derived from an EMBL/GenBank/DDBJ whole genome shotgun (WGS) entry which is preliminary data.</text>
</comment>
<dbReference type="PANTHER" id="PTHR42109:SF3">
    <property type="entry name" value="INTEGRAL MEMBRANE PROTEIN (AFU_ORTHOLOGUE AFUA_5G00100)"/>
    <property type="match status" value="1"/>
</dbReference>
<feature type="transmembrane region" description="Helical" evidence="1">
    <location>
        <begin position="219"/>
        <end position="245"/>
    </location>
</feature>
<evidence type="ECO:0000256" key="1">
    <source>
        <dbReference type="SAM" id="Phobius"/>
    </source>
</evidence>
<feature type="transmembrane region" description="Helical" evidence="1">
    <location>
        <begin position="186"/>
        <end position="207"/>
    </location>
</feature>
<accession>A0A8H3IPI9</accession>
<evidence type="ECO:0000313" key="4">
    <source>
        <dbReference type="Proteomes" id="UP000664521"/>
    </source>
</evidence>
<feature type="domain" description="DUF7702" evidence="2">
    <location>
        <begin position="4"/>
        <end position="245"/>
    </location>
</feature>
<feature type="transmembrane region" description="Helical" evidence="1">
    <location>
        <begin position="6"/>
        <end position="27"/>
    </location>
</feature>
<proteinExistence type="predicted"/>
<evidence type="ECO:0000259" key="2">
    <source>
        <dbReference type="Pfam" id="PF24800"/>
    </source>
</evidence>
<dbReference type="Pfam" id="PF24800">
    <property type="entry name" value="DUF7702"/>
    <property type="match status" value="1"/>
</dbReference>
<reference evidence="3" key="1">
    <citation type="submission" date="2021-03" db="EMBL/GenBank/DDBJ databases">
        <authorList>
            <person name="Tagirdzhanova G."/>
        </authorList>
    </citation>
    <scope>NUCLEOTIDE SEQUENCE</scope>
</reference>
<keyword evidence="1" id="KW-1133">Transmembrane helix</keyword>
<feature type="transmembrane region" description="Helical" evidence="1">
    <location>
        <begin position="103"/>
        <end position="123"/>
    </location>
</feature>
<feature type="transmembrane region" description="Helical" evidence="1">
    <location>
        <begin position="135"/>
        <end position="155"/>
    </location>
</feature>
<evidence type="ECO:0000313" key="3">
    <source>
        <dbReference type="EMBL" id="CAF9928585.1"/>
    </source>
</evidence>
<feature type="transmembrane region" description="Helical" evidence="1">
    <location>
        <begin position="34"/>
        <end position="55"/>
    </location>
</feature>
<dbReference type="Proteomes" id="UP000664521">
    <property type="component" value="Unassembled WGS sequence"/>
</dbReference>
<feature type="transmembrane region" description="Helical" evidence="1">
    <location>
        <begin position="61"/>
        <end position="82"/>
    </location>
</feature>
<keyword evidence="4" id="KW-1185">Reference proteome</keyword>
<gene>
    <name evidence="3" type="ORF">HETSPECPRED_006889</name>
</gene>
<sequence>MGGQNSLSVTLVAVHAVLALPAIYILVRHGKSHFLGWLYLLLVCVLQVTGNALFLSDQHSSGAAIITNICLSPLLLAILGILHELRAPYGDQPRRRFDTVFTTFLHLHIAAAIGLVAAGASDLASRYPKESSQTLVKVGIILLLIAWVMILLYALSRFMPFRGASQTNKVRTAASGQDQDSKVETYAVLLALIITGVRLGYTLSTIFDSGSLDPASHSLALEVVLGALPEMIAVIILLAVGFRLLSQRTR</sequence>
<protein>
    <recommendedName>
        <fullName evidence="2">DUF7702 domain-containing protein</fullName>
    </recommendedName>
</protein>
<keyword evidence="1" id="KW-0812">Transmembrane</keyword>
<dbReference type="InterPro" id="IPR056119">
    <property type="entry name" value="DUF7702"/>
</dbReference>
<dbReference type="EMBL" id="CAJPDS010000048">
    <property type="protein sequence ID" value="CAF9928585.1"/>
    <property type="molecule type" value="Genomic_DNA"/>
</dbReference>
<keyword evidence="1" id="KW-0472">Membrane</keyword>
<dbReference type="AlphaFoldDB" id="A0A8H3IPI9"/>
<dbReference type="PANTHER" id="PTHR42109">
    <property type="entry name" value="UNPLACED GENOMIC SCAFFOLD UM_SCAF_CONTIG_1.265, WHOLE GENOME SHOTGUN SEQUENCE"/>
    <property type="match status" value="1"/>
</dbReference>
<name>A0A8H3IPI9_9LECA</name>
<organism evidence="3 4">
    <name type="scientific">Heterodermia speciosa</name>
    <dbReference type="NCBI Taxonomy" id="116794"/>
    <lineage>
        <taxon>Eukaryota</taxon>
        <taxon>Fungi</taxon>
        <taxon>Dikarya</taxon>
        <taxon>Ascomycota</taxon>
        <taxon>Pezizomycotina</taxon>
        <taxon>Lecanoromycetes</taxon>
        <taxon>OSLEUM clade</taxon>
        <taxon>Lecanoromycetidae</taxon>
        <taxon>Caliciales</taxon>
        <taxon>Physciaceae</taxon>
        <taxon>Heterodermia</taxon>
    </lineage>
</organism>